<proteinExistence type="predicted"/>
<dbReference type="PANTHER" id="PTHR35152:SF1">
    <property type="entry name" value="DOMAIN SIGNALLING PROTEIN, PUTATIVE (AFU_ORTHOLOGUE AFUA_5G11310)-RELATED"/>
    <property type="match status" value="1"/>
</dbReference>
<dbReference type="AlphaFoldDB" id="A0A7K0CG36"/>
<feature type="transmembrane region" description="Helical" evidence="1">
    <location>
        <begin position="174"/>
        <end position="193"/>
    </location>
</feature>
<dbReference type="PROSITE" id="PS50924">
    <property type="entry name" value="MHYT"/>
    <property type="match status" value="1"/>
</dbReference>
<dbReference type="EMBL" id="WEGJ01000006">
    <property type="protein sequence ID" value="MQY12427.1"/>
    <property type="molecule type" value="Genomic_DNA"/>
</dbReference>
<evidence type="ECO:0000259" key="3">
    <source>
        <dbReference type="PROSITE" id="PS50924"/>
    </source>
</evidence>
<dbReference type="GO" id="GO:0016020">
    <property type="term" value="C:membrane"/>
    <property type="evidence" value="ECO:0007669"/>
    <property type="project" value="UniProtKB-UniRule"/>
</dbReference>
<feature type="domain" description="MHYT" evidence="3">
    <location>
        <begin position="12"/>
        <end position="202"/>
    </location>
</feature>
<gene>
    <name evidence="4" type="ORF">SRB5_25610</name>
</gene>
<dbReference type="PANTHER" id="PTHR35152">
    <property type="entry name" value="DOMAIN SIGNALLING PROTEIN, PUTATIVE (AFU_ORTHOLOGUE AFUA_5G11310)-RELATED"/>
    <property type="match status" value="1"/>
</dbReference>
<feature type="region of interest" description="Disordered" evidence="2">
    <location>
        <begin position="247"/>
        <end position="275"/>
    </location>
</feature>
<keyword evidence="1" id="KW-1133">Transmembrane helix</keyword>
<keyword evidence="5" id="KW-1185">Reference proteome</keyword>
<feature type="transmembrane region" description="Helical" evidence="1">
    <location>
        <begin position="12"/>
        <end position="35"/>
    </location>
</feature>
<feature type="transmembrane region" description="Helical" evidence="1">
    <location>
        <begin position="85"/>
        <end position="105"/>
    </location>
</feature>
<dbReference type="InterPro" id="IPR005330">
    <property type="entry name" value="MHYT_dom"/>
</dbReference>
<evidence type="ECO:0000256" key="1">
    <source>
        <dbReference type="PROSITE-ProRule" id="PRU00244"/>
    </source>
</evidence>
<evidence type="ECO:0000256" key="2">
    <source>
        <dbReference type="SAM" id="MobiDB-lite"/>
    </source>
</evidence>
<feature type="transmembrane region" description="Helical" evidence="1">
    <location>
        <begin position="144"/>
        <end position="167"/>
    </location>
</feature>
<comment type="caution">
    <text evidence="4">The sequence shown here is derived from an EMBL/GenBank/DDBJ whole genome shotgun (WGS) entry which is preliminary data.</text>
</comment>
<protein>
    <recommendedName>
        <fullName evidence="3">MHYT domain-containing protein</fullName>
    </recommendedName>
</protein>
<dbReference type="Pfam" id="PF03707">
    <property type="entry name" value="MHYT"/>
    <property type="match status" value="2"/>
</dbReference>
<keyword evidence="1" id="KW-0472">Membrane</keyword>
<name>A0A7K0CG36_9ACTN</name>
<evidence type="ECO:0000313" key="5">
    <source>
        <dbReference type="Proteomes" id="UP000466345"/>
    </source>
</evidence>
<feature type="transmembrane region" description="Helical" evidence="1">
    <location>
        <begin position="47"/>
        <end position="73"/>
    </location>
</feature>
<reference evidence="4 5" key="1">
    <citation type="submission" date="2019-10" db="EMBL/GenBank/DDBJ databases">
        <title>Streptomyces smaragdinus sp. nov. and Streptomyces fabii sp. nov., isolated from the gut of fungus growing-termite Macrotermes natalensis.</title>
        <authorList>
            <person name="Schwitalla J."/>
            <person name="Benndorf R."/>
            <person name="Martin K."/>
            <person name="De Beer W."/>
            <person name="Kaster A.-K."/>
            <person name="Vollmers J."/>
            <person name="Poulsen M."/>
            <person name="Beemelmanns C."/>
        </authorList>
    </citation>
    <scope>NUCLEOTIDE SEQUENCE [LARGE SCALE GENOMIC DNA]</scope>
    <source>
        <strain evidence="4 5">RB5</strain>
    </source>
</reference>
<organism evidence="4 5">
    <name type="scientific">Streptomyces smaragdinus</name>
    <dbReference type="NCBI Taxonomy" id="2585196"/>
    <lineage>
        <taxon>Bacteria</taxon>
        <taxon>Bacillati</taxon>
        <taxon>Actinomycetota</taxon>
        <taxon>Actinomycetes</taxon>
        <taxon>Kitasatosporales</taxon>
        <taxon>Streptomycetaceae</taxon>
        <taxon>Streptomyces</taxon>
    </lineage>
</organism>
<accession>A0A7K0CG36</accession>
<keyword evidence="1" id="KW-0812">Transmembrane</keyword>
<evidence type="ECO:0000313" key="4">
    <source>
        <dbReference type="EMBL" id="MQY12427.1"/>
    </source>
</evidence>
<feature type="transmembrane region" description="Helical" evidence="1">
    <location>
        <begin position="112"/>
        <end position="132"/>
    </location>
</feature>
<dbReference type="Proteomes" id="UP000466345">
    <property type="component" value="Unassembled WGS sequence"/>
</dbReference>
<sequence length="275" mass="28962">MQDAVPVDGFSYGLLTPLAAFCMAMLGSALGLRCTMRALTMDQSRRFGWLALGAVAIGTGIFTMHFIAMMGFTARDVQINYDLPLTLASLLVAVVVTGVGVFLVGYRGRTPVALTTGGVITGVGVACMHYMGMAGMRMDGAKQVYSAGVVTLSVIIAVVAATAALWLAMTVKKFGVAIGAALIMGIAVCGMHYTGMEALSVHLTSATGTLTGRTPAEILAPILIGPVLLLVFVGLFVGMDPLEREWRHRGKGGDEEKEEPSEPPLFERSAFEPRS</sequence>
<feature type="transmembrane region" description="Helical" evidence="1">
    <location>
        <begin position="218"/>
        <end position="239"/>
    </location>
</feature>
<dbReference type="RefSeq" id="WP_407703912.1">
    <property type="nucleotide sequence ID" value="NZ_WEGJ01000006.1"/>
</dbReference>